<reference evidence="1" key="1">
    <citation type="submission" date="2017-12" db="EMBL/GenBank/DDBJ databases">
        <title>Gene loss provides genomic basis for host adaptation in cereal stripe rust fungi.</title>
        <authorList>
            <person name="Xia C."/>
        </authorList>
    </citation>
    <scope>NUCLEOTIDE SEQUENCE [LARGE SCALE GENOMIC DNA]</scope>
    <source>
        <strain evidence="1">93-210</strain>
    </source>
</reference>
<evidence type="ECO:0000313" key="2">
    <source>
        <dbReference type="Proteomes" id="UP000239156"/>
    </source>
</evidence>
<dbReference type="VEuPathDB" id="FungiDB:PSTT_02493"/>
<accession>A0A2S4VZJ2</accession>
<dbReference type="EMBL" id="PKSL01000015">
    <property type="protein sequence ID" value="POW14932.1"/>
    <property type="molecule type" value="Genomic_DNA"/>
</dbReference>
<comment type="caution">
    <text evidence="1">The sequence shown here is derived from an EMBL/GenBank/DDBJ whole genome shotgun (WGS) entry which is preliminary data.</text>
</comment>
<dbReference type="Proteomes" id="UP000239156">
    <property type="component" value="Unassembled WGS sequence"/>
</dbReference>
<keyword evidence="2" id="KW-1185">Reference proteome</keyword>
<protein>
    <submittedName>
        <fullName evidence="1">Uncharacterized protein</fullName>
    </submittedName>
</protein>
<dbReference type="AlphaFoldDB" id="A0A2S4VZJ2"/>
<name>A0A2S4VZJ2_9BASI</name>
<gene>
    <name evidence="1" type="ORF">PSTT_02493</name>
</gene>
<sequence length="44" mass="5153">MKLSLNSKQKEEHHLENQSALTLSRTSIMSRGIRILLKYSLRLK</sequence>
<evidence type="ECO:0000313" key="1">
    <source>
        <dbReference type="EMBL" id="POW14932.1"/>
    </source>
</evidence>
<proteinExistence type="predicted"/>
<organism evidence="1 2">
    <name type="scientific">Puccinia striiformis</name>
    <dbReference type="NCBI Taxonomy" id="27350"/>
    <lineage>
        <taxon>Eukaryota</taxon>
        <taxon>Fungi</taxon>
        <taxon>Dikarya</taxon>
        <taxon>Basidiomycota</taxon>
        <taxon>Pucciniomycotina</taxon>
        <taxon>Pucciniomycetes</taxon>
        <taxon>Pucciniales</taxon>
        <taxon>Pucciniaceae</taxon>
        <taxon>Puccinia</taxon>
    </lineage>
</organism>